<dbReference type="STRING" id="595536.GCA_000178815_00289"/>
<keyword evidence="4 9" id="KW-0547">Nucleotide-binding</keyword>
<evidence type="ECO:0000256" key="2">
    <source>
        <dbReference type="ARBA" id="ARBA00022619"/>
    </source>
</evidence>
<feature type="domain" description="GTP cyclohydrolase II" evidence="10">
    <location>
        <begin position="179"/>
        <end position="339"/>
    </location>
</feature>
<name>A0A2D2D6U3_METT3</name>
<dbReference type="GO" id="GO:0008270">
    <property type="term" value="F:zinc ion binding"/>
    <property type="evidence" value="ECO:0007669"/>
    <property type="project" value="UniProtKB-UniRule"/>
</dbReference>
<dbReference type="InterPro" id="IPR032677">
    <property type="entry name" value="GTP_cyclohydro_II"/>
</dbReference>
<sequence length="387" mass="40891">MLFARSGGCVSAPSVSRGAPGAARIDVERAIAEIRAGRPVILRDAATRALVIAVDALDAALAALLPPGSTRLALTAPRLRRLGVATREAGALAFAEFDLDRLATLAVDPNARLAEPVRAATSSERGALELMRLAQALPAAVVSEAPATDGAFPGLLGVELKDVTAYRSDCAAALRIVSRASVPLDGAADAEFIVFRGGEGLRDQTAIIIGKPDFAEPVSVRLHSACLTGDLFGSLKCDCGDQLRHAARHFAENGGGVLLYLDQEGRGNGLGNKILAYDLQAHGFDTYDADEALGFEQDDRRFEFAAAMLKALGVQRVRLLTNNPEKIAALGVAGLEVVADQRIMGRRNDHNERYLAAKRDKAGHLIDLDRAPRANGRARTLADPSPL</sequence>
<keyword evidence="6 9" id="KW-0862">Zinc</keyword>
<keyword evidence="7 9" id="KW-0342">GTP-binding</keyword>
<dbReference type="Gene3D" id="3.40.50.10990">
    <property type="entry name" value="GTP cyclohydrolase II"/>
    <property type="match status" value="1"/>
</dbReference>
<dbReference type="KEGG" id="mtw:CQW49_22095"/>
<evidence type="ECO:0000313" key="12">
    <source>
        <dbReference type="Proteomes" id="UP000230709"/>
    </source>
</evidence>
<feature type="binding site" evidence="9">
    <location>
        <position position="237"/>
    </location>
    <ligand>
        <name>Zn(2+)</name>
        <dbReference type="ChEBI" id="CHEBI:29105"/>
        <note>catalytic</note>
    </ligand>
</feature>
<dbReference type="GO" id="GO:0009231">
    <property type="term" value="P:riboflavin biosynthetic process"/>
    <property type="evidence" value="ECO:0007669"/>
    <property type="project" value="UniProtKB-UniRule"/>
</dbReference>
<keyword evidence="2 9" id="KW-0686">Riboflavin biosynthesis</keyword>
<feature type="binding site" evidence="9">
    <location>
        <position position="286"/>
    </location>
    <ligand>
        <name>GTP</name>
        <dbReference type="ChEBI" id="CHEBI:37565"/>
    </ligand>
</feature>
<comment type="catalytic activity">
    <reaction evidence="8 9">
        <text>GTP + 4 H2O = 2,5-diamino-6-hydroxy-4-(5-phosphoribosylamino)-pyrimidine + formate + 2 phosphate + 3 H(+)</text>
        <dbReference type="Rhea" id="RHEA:23704"/>
        <dbReference type="ChEBI" id="CHEBI:15377"/>
        <dbReference type="ChEBI" id="CHEBI:15378"/>
        <dbReference type="ChEBI" id="CHEBI:15740"/>
        <dbReference type="ChEBI" id="CHEBI:37565"/>
        <dbReference type="ChEBI" id="CHEBI:43474"/>
        <dbReference type="ChEBI" id="CHEBI:58614"/>
        <dbReference type="EC" id="3.5.4.25"/>
    </reaction>
</comment>
<feature type="binding site" evidence="9">
    <location>
        <position position="321"/>
    </location>
    <ligand>
        <name>GTP</name>
        <dbReference type="ChEBI" id="CHEBI:37565"/>
    </ligand>
</feature>
<comment type="pathway">
    <text evidence="1 9">Cofactor biosynthesis; riboflavin biosynthesis; 5-amino-6-(D-ribitylamino)uracil from GTP: step 1/4.</text>
</comment>
<dbReference type="HAMAP" id="MF_00179">
    <property type="entry name" value="RibA"/>
    <property type="match status" value="1"/>
</dbReference>
<dbReference type="Proteomes" id="UP000230709">
    <property type="component" value="Plasmid pOB3b1"/>
</dbReference>
<comment type="function">
    <text evidence="9">Catalyzes the conversion of GTP to 2,5-diamino-6-ribosylamino-4(3H)-pyrimidinone 5'-phosphate (DARP), formate and pyrophosphate.</text>
</comment>
<evidence type="ECO:0000259" key="10">
    <source>
        <dbReference type="Pfam" id="PF00925"/>
    </source>
</evidence>
<dbReference type="InterPro" id="IPR036144">
    <property type="entry name" value="RibA-like_sf"/>
</dbReference>
<evidence type="ECO:0000256" key="1">
    <source>
        <dbReference type="ARBA" id="ARBA00004853"/>
    </source>
</evidence>
<dbReference type="CDD" id="cd00641">
    <property type="entry name" value="GTP_cyclohydro2"/>
    <property type="match status" value="1"/>
</dbReference>
<proteinExistence type="inferred from homology"/>
<dbReference type="GO" id="GO:0005829">
    <property type="term" value="C:cytosol"/>
    <property type="evidence" value="ECO:0007669"/>
    <property type="project" value="TreeGrafter"/>
</dbReference>
<feature type="binding site" evidence="9">
    <location>
        <begin position="221"/>
        <end position="225"/>
    </location>
    <ligand>
        <name>GTP</name>
        <dbReference type="ChEBI" id="CHEBI:37565"/>
    </ligand>
</feature>
<dbReference type="PANTHER" id="PTHR21327">
    <property type="entry name" value="GTP CYCLOHYDROLASE II-RELATED"/>
    <property type="match status" value="1"/>
</dbReference>
<feature type="binding site" evidence="9">
    <location>
        <position position="242"/>
    </location>
    <ligand>
        <name>GTP</name>
        <dbReference type="ChEBI" id="CHEBI:37565"/>
    </ligand>
</feature>
<geneLocation type="plasmid" evidence="12">
    <name>pob3b1</name>
</geneLocation>
<dbReference type="Pfam" id="PF00925">
    <property type="entry name" value="GTP_cyclohydro2"/>
    <property type="match status" value="1"/>
</dbReference>
<keyword evidence="11" id="KW-0614">Plasmid</keyword>
<evidence type="ECO:0000313" key="11">
    <source>
        <dbReference type="EMBL" id="ATQ70674.1"/>
    </source>
</evidence>
<evidence type="ECO:0000256" key="4">
    <source>
        <dbReference type="ARBA" id="ARBA00022741"/>
    </source>
</evidence>
<dbReference type="SUPFAM" id="SSF142695">
    <property type="entry name" value="RibA-like"/>
    <property type="match status" value="1"/>
</dbReference>
<feature type="binding site" evidence="9">
    <location>
        <position position="326"/>
    </location>
    <ligand>
        <name>GTP</name>
        <dbReference type="ChEBI" id="CHEBI:37565"/>
    </ligand>
</feature>
<dbReference type="EMBL" id="CP023738">
    <property type="protein sequence ID" value="ATQ70674.1"/>
    <property type="molecule type" value="Genomic_DNA"/>
</dbReference>
<dbReference type="PANTHER" id="PTHR21327:SF18">
    <property type="entry name" value="3,4-DIHYDROXY-2-BUTANONE 4-PHOSPHATE SYNTHASE"/>
    <property type="match status" value="1"/>
</dbReference>
<feature type="active site" description="Proton acceptor" evidence="9">
    <location>
        <position position="298"/>
    </location>
</feature>
<accession>A0A2D2D6U3</accession>
<dbReference type="NCBIfam" id="NF001591">
    <property type="entry name" value="PRK00393.1"/>
    <property type="match status" value="1"/>
</dbReference>
<evidence type="ECO:0000256" key="8">
    <source>
        <dbReference type="ARBA" id="ARBA00049295"/>
    </source>
</evidence>
<gene>
    <name evidence="9" type="primary">ribA</name>
    <name evidence="11" type="ORF">CQW49_22095</name>
</gene>
<dbReference type="GO" id="GO:0005525">
    <property type="term" value="F:GTP binding"/>
    <property type="evidence" value="ECO:0007669"/>
    <property type="project" value="UniProtKB-KW"/>
</dbReference>
<dbReference type="UniPathway" id="UPA00275">
    <property type="reaction ID" value="UER00400"/>
</dbReference>
<keyword evidence="5 9" id="KW-0378">Hydrolase</keyword>
<feature type="binding site" evidence="9">
    <location>
        <position position="226"/>
    </location>
    <ligand>
        <name>Zn(2+)</name>
        <dbReference type="ChEBI" id="CHEBI:29105"/>
        <note>catalytic</note>
    </ligand>
</feature>
<keyword evidence="12" id="KW-1185">Reference proteome</keyword>
<evidence type="ECO:0000256" key="5">
    <source>
        <dbReference type="ARBA" id="ARBA00022801"/>
    </source>
</evidence>
<dbReference type="InterPro" id="IPR000926">
    <property type="entry name" value="RibA"/>
</dbReference>
<organism evidence="11 12">
    <name type="scientific">Methylosinus trichosporium (strain ATCC 35070 / NCIMB 11131 / UNIQEM 75 / OB3b)</name>
    <dbReference type="NCBI Taxonomy" id="595536"/>
    <lineage>
        <taxon>Bacteria</taxon>
        <taxon>Pseudomonadati</taxon>
        <taxon>Pseudomonadota</taxon>
        <taxon>Alphaproteobacteria</taxon>
        <taxon>Hyphomicrobiales</taxon>
        <taxon>Methylocystaceae</taxon>
        <taxon>Methylosinus</taxon>
    </lineage>
</organism>
<evidence type="ECO:0000256" key="9">
    <source>
        <dbReference type="HAMAP-Rule" id="MF_00179"/>
    </source>
</evidence>
<dbReference type="GO" id="GO:0003935">
    <property type="term" value="F:GTP cyclohydrolase II activity"/>
    <property type="evidence" value="ECO:0007669"/>
    <property type="project" value="UniProtKB-UniRule"/>
</dbReference>
<feature type="active site" description="Nucleophile" evidence="9">
    <location>
        <position position="300"/>
    </location>
</feature>
<keyword evidence="3 9" id="KW-0479">Metal-binding</keyword>
<evidence type="ECO:0000256" key="3">
    <source>
        <dbReference type="ARBA" id="ARBA00022723"/>
    </source>
</evidence>
<reference evidence="12" key="1">
    <citation type="submission" date="2017-10" db="EMBL/GenBank/DDBJ databases">
        <title>Completed PacBio SMRT sequence of Methylosinus trichosporium OB3b reveals presence of a third large plasmid.</title>
        <authorList>
            <person name="Charles T.C."/>
            <person name="Lynch M.D.J."/>
            <person name="Heil J.R."/>
            <person name="Cheng J."/>
        </authorList>
    </citation>
    <scope>NUCLEOTIDE SEQUENCE [LARGE SCALE GENOMIC DNA]</scope>
    <source>
        <strain evidence="12">OB3b</strain>
        <plasmid evidence="12">pob3b1</plasmid>
    </source>
</reference>
<evidence type="ECO:0000256" key="7">
    <source>
        <dbReference type="ARBA" id="ARBA00023134"/>
    </source>
</evidence>
<dbReference type="EC" id="3.5.4.25" evidence="9"/>
<comment type="similarity">
    <text evidence="9">Belongs to the GTP cyclohydrolase II family.</text>
</comment>
<feature type="binding site" evidence="9">
    <location>
        <position position="239"/>
    </location>
    <ligand>
        <name>Zn(2+)</name>
        <dbReference type="ChEBI" id="CHEBI:29105"/>
        <note>catalytic</note>
    </ligand>
</feature>
<evidence type="ECO:0000256" key="6">
    <source>
        <dbReference type="ARBA" id="ARBA00022833"/>
    </source>
</evidence>
<comment type="cofactor">
    <cofactor evidence="9">
        <name>Zn(2+)</name>
        <dbReference type="ChEBI" id="CHEBI:29105"/>
    </cofactor>
    <text evidence="9">Binds 1 zinc ion per subunit.</text>
</comment>
<protein>
    <recommendedName>
        <fullName evidence="9">GTP cyclohydrolase-2</fullName>
        <ecNumber evidence="9">3.5.4.25</ecNumber>
    </recommendedName>
    <alternativeName>
        <fullName evidence="9">GTP cyclohydrolase II</fullName>
    </alternativeName>
</protein>
<dbReference type="AlphaFoldDB" id="A0A2D2D6U3"/>
<feature type="binding site" evidence="9">
    <location>
        <begin position="264"/>
        <end position="266"/>
    </location>
    <ligand>
        <name>GTP</name>
        <dbReference type="ChEBI" id="CHEBI:37565"/>
    </ligand>
</feature>